<keyword evidence="4" id="KW-0975">Bacterial flagellum</keyword>
<gene>
    <name evidence="8" type="ORF">KKC1_20890</name>
</gene>
<evidence type="ECO:0000259" key="5">
    <source>
        <dbReference type="Pfam" id="PF00460"/>
    </source>
</evidence>
<evidence type="ECO:0000313" key="9">
    <source>
        <dbReference type="Proteomes" id="UP000197032"/>
    </source>
</evidence>
<dbReference type="GO" id="GO:0009426">
    <property type="term" value="C:bacterial-type flagellum basal body, distal rod"/>
    <property type="evidence" value="ECO:0007669"/>
    <property type="project" value="UniProtKB-UniRule"/>
</dbReference>
<name>A0A1Z5HTU0_9FIRM</name>
<dbReference type="RefSeq" id="WP_088554188.1">
    <property type="nucleotide sequence ID" value="NZ_BDGJ01000111.1"/>
</dbReference>
<dbReference type="OrthoDB" id="9804559at2"/>
<dbReference type="InterPro" id="IPR037925">
    <property type="entry name" value="FlgE/F/G-like"/>
</dbReference>
<keyword evidence="9" id="KW-1185">Reference proteome</keyword>
<evidence type="ECO:0000313" key="8">
    <source>
        <dbReference type="EMBL" id="GAW92944.1"/>
    </source>
</evidence>
<dbReference type="InterPro" id="IPR001444">
    <property type="entry name" value="Flag_bb_rod_N"/>
</dbReference>
<proteinExistence type="inferred from homology"/>
<comment type="similarity">
    <text evidence="1 4">Belongs to the flagella basal body rod proteins family.</text>
</comment>
<sequence length="261" mass="28380">MIRSLWNGAAGMRAQSLKLDNIANNIANVNTPGFKKSRVTFADLVYQPLREKGLPVKRENPTYLSPQIGVGSRVEGISRVFWQGNLMETGRELDLAISGKGFFRVELPSGEKAYTRVGSLEIDAEGYLVTAGGNRLSPAIRMPEGTTGVTITREGEVLVTGAGGENRNIGRIKLYRFTNPAALKPLGKNLFTPTDAAGEVQEGNPGEDGFGTVQQGVLEGSNVQLAEEITEMIIAQRAYEINARVVRTSDEMWALANNIRR</sequence>
<dbReference type="InterPro" id="IPR012834">
    <property type="entry name" value="FlgG_G_neg"/>
</dbReference>
<evidence type="ECO:0000256" key="1">
    <source>
        <dbReference type="ARBA" id="ARBA00009677"/>
    </source>
</evidence>
<keyword evidence="8" id="KW-0966">Cell projection</keyword>
<comment type="subcellular location">
    <subcellularLocation>
        <location evidence="4">Bacterial flagellum basal body</location>
    </subcellularLocation>
</comment>
<dbReference type="Pfam" id="PF06429">
    <property type="entry name" value="Flg_bbr_C"/>
    <property type="match status" value="1"/>
</dbReference>
<dbReference type="Proteomes" id="UP000197032">
    <property type="component" value="Unassembled WGS sequence"/>
</dbReference>
<feature type="domain" description="Flagellar basal body rod protein N-terminal" evidence="5">
    <location>
        <begin position="8"/>
        <end position="35"/>
    </location>
</feature>
<dbReference type="Pfam" id="PF00460">
    <property type="entry name" value="Flg_bb_rod"/>
    <property type="match status" value="1"/>
</dbReference>
<organism evidence="8 9">
    <name type="scientific">Calderihabitans maritimus</name>
    <dbReference type="NCBI Taxonomy" id="1246530"/>
    <lineage>
        <taxon>Bacteria</taxon>
        <taxon>Bacillati</taxon>
        <taxon>Bacillota</taxon>
        <taxon>Clostridia</taxon>
        <taxon>Neomoorellales</taxon>
        <taxon>Calderihabitantaceae</taxon>
        <taxon>Calderihabitans</taxon>
    </lineage>
</organism>
<feature type="domain" description="Flagellar hook protein FlgE/F/G-like D1" evidence="7">
    <location>
        <begin position="96"/>
        <end position="158"/>
    </location>
</feature>
<keyword evidence="8" id="KW-0969">Cilium</keyword>
<dbReference type="InterPro" id="IPR020013">
    <property type="entry name" value="Flagellar_FlgE/F/G"/>
</dbReference>
<dbReference type="InterPro" id="IPR010930">
    <property type="entry name" value="Flg_bb/hook_C_dom"/>
</dbReference>
<dbReference type="GO" id="GO:0071978">
    <property type="term" value="P:bacterial-type flagellum-dependent swarming motility"/>
    <property type="evidence" value="ECO:0007669"/>
    <property type="project" value="TreeGrafter"/>
</dbReference>
<evidence type="ECO:0000256" key="2">
    <source>
        <dbReference type="ARBA" id="ARBA00017948"/>
    </source>
</evidence>
<dbReference type="InterPro" id="IPR053967">
    <property type="entry name" value="LlgE_F_G-like_D1"/>
</dbReference>
<keyword evidence="8" id="KW-0282">Flagellum</keyword>
<dbReference type="AlphaFoldDB" id="A0A1Z5HTU0"/>
<evidence type="ECO:0000256" key="4">
    <source>
        <dbReference type="RuleBase" id="RU362116"/>
    </source>
</evidence>
<dbReference type="PANTHER" id="PTHR30435">
    <property type="entry name" value="FLAGELLAR PROTEIN"/>
    <property type="match status" value="1"/>
</dbReference>
<comment type="caution">
    <text evidence="8">The sequence shown here is derived from an EMBL/GenBank/DDBJ whole genome shotgun (WGS) entry which is preliminary data.</text>
</comment>
<evidence type="ECO:0000259" key="7">
    <source>
        <dbReference type="Pfam" id="PF22692"/>
    </source>
</evidence>
<dbReference type="Pfam" id="PF22692">
    <property type="entry name" value="LlgE_F_G_D1"/>
    <property type="match status" value="1"/>
</dbReference>
<accession>A0A1Z5HTU0</accession>
<evidence type="ECO:0000256" key="3">
    <source>
        <dbReference type="NCBIfam" id="TIGR02488"/>
    </source>
</evidence>
<dbReference type="NCBIfam" id="TIGR03506">
    <property type="entry name" value="FlgEFG_subfam"/>
    <property type="match status" value="2"/>
</dbReference>
<evidence type="ECO:0000259" key="6">
    <source>
        <dbReference type="Pfam" id="PF06429"/>
    </source>
</evidence>
<reference evidence="9" key="1">
    <citation type="journal article" date="2017" name="Appl. Environ. Microbiol.">
        <title>Genomic Analysis of Calderihabitans maritimus KKC1, a Thermophilic, Hydrogenogenic, Carboxydotrophic Bacterium Isolated from Marine Sediment.</title>
        <authorList>
            <person name="Omae K."/>
            <person name="Yoneda Y."/>
            <person name="Fukuyama Y."/>
            <person name="Yoshida T."/>
            <person name="Sako Y."/>
        </authorList>
    </citation>
    <scope>NUCLEOTIDE SEQUENCE [LARGE SCALE GENOMIC DNA]</scope>
    <source>
        <strain evidence="9">KKC1</strain>
    </source>
</reference>
<dbReference type="PANTHER" id="PTHR30435:SF19">
    <property type="entry name" value="FLAGELLAR BASAL-BODY ROD PROTEIN FLGG"/>
    <property type="match status" value="1"/>
</dbReference>
<dbReference type="SUPFAM" id="SSF117143">
    <property type="entry name" value="Flagellar hook protein flgE"/>
    <property type="match status" value="1"/>
</dbReference>
<protein>
    <recommendedName>
        <fullName evidence="2 3">Flagellar basal-body rod protein FlgG</fullName>
    </recommendedName>
</protein>
<dbReference type="NCBIfam" id="TIGR02488">
    <property type="entry name" value="flgG_G_neg"/>
    <property type="match status" value="1"/>
</dbReference>
<dbReference type="EMBL" id="BDGJ01000111">
    <property type="protein sequence ID" value="GAW92944.1"/>
    <property type="molecule type" value="Genomic_DNA"/>
</dbReference>
<feature type="domain" description="Flagellar basal-body/hook protein C-terminal" evidence="6">
    <location>
        <begin position="214"/>
        <end position="259"/>
    </location>
</feature>